<protein>
    <submittedName>
        <fullName evidence="2">Octicosapeptide/Phox/Bem1p family protein</fullName>
    </submittedName>
</protein>
<dbReference type="EMBL" id="JBFOLK010000009">
    <property type="protein sequence ID" value="KAL2486421.1"/>
    <property type="molecule type" value="Genomic_DNA"/>
</dbReference>
<keyword evidence="3" id="KW-1185">Reference proteome</keyword>
<dbReference type="CDD" id="cd06410">
    <property type="entry name" value="PB1_UP2"/>
    <property type="match status" value="1"/>
</dbReference>
<reference evidence="3" key="1">
    <citation type="submission" date="2024-07" db="EMBL/GenBank/DDBJ databases">
        <title>Two chromosome-level genome assemblies of Korean endemic species Abeliophyllum distichum and Forsythia ovata (Oleaceae).</title>
        <authorList>
            <person name="Jang H."/>
        </authorList>
    </citation>
    <scope>NUCLEOTIDE SEQUENCE [LARGE SCALE GENOMIC DNA]</scope>
</reference>
<dbReference type="SUPFAM" id="SSF54277">
    <property type="entry name" value="CAD &amp; PB1 domains"/>
    <property type="match status" value="1"/>
</dbReference>
<feature type="domain" description="PB1" evidence="1">
    <location>
        <begin position="27"/>
        <end position="119"/>
    </location>
</feature>
<dbReference type="PANTHER" id="PTHR31066">
    <property type="entry name" value="OS05G0427100 PROTEIN-RELATED"/>
    <property type="match status" value="1"/>
</dbReference>
<dbReference type="InterPro" id="IPR000270">
    <property type="entry name" value="PB1_dom"/>
</dbReference>
<organism evidence="2 3">
    <name type="scientific">Abeliophyllum distichum</name>
    <dbReference type="NCBI Taxonomy" id="126358"/>
    <lineage>
        <taxon>Eukaryota</taxon>
        <taxon>Viridiplantae</taxon>
        <taxon>Streptophyta</taxon>
        <taxon>Embryophyta</taxon>
        <taxon>Tracheophyta</taxon>
        <taxon>Spermatophyta</taxon>
        <taxon>Magnoliopsida</taxon>
        <taxon>eudicotyledons</taxon>
        <taxon>Gunneridae</taxon>
        <taxon>Pentapetalae</taxon>
        <taxon>asterids</taxon>
        <taxon>lamiids</taxon>
        <taxon>Lamiales</taxon>
        <taxon>Oleaceae</taxon>
        <taxon>Forsythieae</taxon>
        <taxon>Abeliophyllum</taxon>
    </lineage>
</organism>
<dbReference type="Proteomes" id="UP001604336">
    <property type="component" value="Unassembled WGS sequence"/>
</dbReference>
<dbReference type="AlphaFoldDB" id="A0ABD1RE73"/>
<accession>A0ABD1RE73</accession>
<evidence type="ECO:0000313" key="3">
    <source>
        <dbReference type="Proteomes" id="UP001604336"/>
    </source>
</evidence>
<dbReference type="SMART" id="SM00666">
    <property type="entry name" value="PB1"/>
    <property type="match status" value="1"/>
</dbReference>
<dbReference type="InterPro" id="IPR053198">
    <property type="entry name" value="Gynoecium_Dev_Regulator"/>
</dbReference>
<gene>
    <name evidence="2" type="ORF">Adt_31177</name>
</gene>
<dbReference type="Pfam" id="PF00564">
    <property type="entry name" value="PB1"/>
    <property type="match status" value="1"/>
</dbReference>
<evidence type="ECO:0000259" key="1">
    <source>
        <dbReference type="SMART" id="SM00666"/>
    </source>
</evidence>
<dbReference type="PANTHER" id="PTHR31066:SF60">
    <property type="entry name" value="PB1 DOMAIN-CONTAINING PROTEIN"/>
    <property type="match status" value="1"/>
</dbReference>
<sequence length="273" mass="30095">MEKQKTNMNNNKVKFMCSYGGKIQPRPTDNQLSYIGGDIKILTVDRNIKFSEMTAKINSLCNTSNNSEVCIKYQLPGEDLDSLVSLINDEDVEHMMVEYDRMLRISTKPARIRLFIFDISSPQIPPPTSGKKKSGLGTPLNPDYLFGFDKEYQPSIGAPIDLLQIPGMVLPENFGVDAGDGIEVNREISLSHMTDMVTNVNSAAAAVYRIPVVADGGVYQAGQYGYGVVPGAVNFNGEQPLYNFVALTPSVAERTMMTSLGNSHEMKVNQRNI</sequence>
<comment type="caution">
    <text evidence="2">The sequence shown here is derived from an EMBL/GenBank/DDBJ whole genome shotgun (WGS) entry which is preliminary data.</text>
</comment>
<dbReference type="Gene3D" id="3.10.20.90">
    <property type="entry name" value="Phosphatidylinositol 3-kinase Catalytic Subunit, Chain A, domain 1"/>
    <property type="match status" value="1"/>
</dbReference>
<name>A0ABD1RE73_9LAMI</name>
<evidence type="ECO:0000313" key="2">
    <source>
        <dbReference type="EMBL" id="KAL2486421.1"/>
    </source>
</evidence>
<proteinExistence type="predicted"/>